<dbReference type="InterPro" id="IPR037257">
    <property type="entry name" value="T2SS_E_N_sf"/>
</dbReference>
<keyword evidence="2" id="KW-0547">Nucleotide-binding</keyword>
<dbReference type="SMART" id="SM00382">
    <property type="entry name" value="AAA"/>
    <property type="match status" value="1"/>
</dbReference>
<dbReference type="FunFam" id="3.40.50.300:FF:000398">
    <property type="entry name" value="Type IV pilus assembly ATPase PilB"/>
    <property type="match status" value="1"/>
</dbReference>
<evidence type="ECO:0000313" key="5">
    <source>
        <dbReference type="EMBL" id="QRG06046.1"/>
    </source>
</evidence>
<accession>A0A974PMR0</accession>
<proteinExistence type="inferred from homology"/>
<dbReference type="Gene3D" id="3.30.300.160">
    <property type="entry name" value="Type II secretion system, protein E, N-terminal domain"/>
    <property type="match status" value="1"/>
</dbReference>
<evidence type="ECO:0000256" key="3">
    <source>
        <dbReference type="ARBA" id="ARBA00022840"/>
    </source>
</evidence>
<dbReference type="InterPro" id="IPR007831">
    <property type="entry name" value="T2SS_GspE_N"/>
</dbReference>
<dbReference type="InterPro" id="IPR027417">
    <property type="entry name" value="P-loop_NTPase"/>
</dbReference>
<dbReference type="Gene3D" id="3.30.450.90">
    <property type="match status" value="1"/>
</dbReference>
<dbReference type="PANTHER" id="PTHR30258">
    <property type="entry name" value="TYPE II SECRETION SYSTEM PROTEIN GSPE-RELATED"/>
    <property type="match status" value="1"/>
</dbReference>
<evidence type="ECO:0000313" key="6">
    <source>
        <dbReference type="Proteomes" id="UP000596427"/>
    </source>
</evidence>
<dbReference type="Proteomes" id="UP000596427">
    <property type="component" value="Chromosome"/>
</dbReference>
<dbReference type="Pfam" id="PF00437">
    <property type="entry name" value="T2SSE"/>
    <property type="match status" value="1"/>
</dbReference>
<reference evidence="5 6" key="1">
    <citation type="submission" date="2020-10" db="EMBL/GenBank/DDBJ databases">
        <title>Degradation of 1,4-Dioxane by Xanthobacter sp. YN2, via a Novel Group-2 Soluble Di-Iron Monooxygenase.</title>
        <authorList>
            <person name="Ma F."/>
            <person name="Wang Y."/>
            <person name="Yang J."/>
            <person name="Guo H."/>
            <person name="Su D."/>
            <person name="Yu L."/>
        </authorList>
    </citation>
    <scope>NUCLEOTIDE SEQUENCE [LARGE SCALE GENOMIC DNA]</scope>
    <source>
        <strain evidence="5 6">YN2</strain>
    </source>
</reference>
<dbReference type="CDD" id="cd01129">
    <property type="entry name" value="PulE-GspE-like"/>
    <property type="match status" value="1"/>
</dbReference>
<dbReference type="Gene3D" id="3.40.50.300">
    <property type="entry name" value="P-loop containing nucleotide triphosphate hydrolases"/>
    <property type="match status" value="1"/>
</dbReference>
<evidence type="ECO:0000256" key="1">
    <source>
        <dbReference type="ARBA" id="ARBA00006611"/>
    </source>
</evidence>
<dbReference type="GO" id="GO:0016887">
    <property type="term" value="F:ATP hydrolysis activity"/>
    <property type="evidence" value="ECO:0007669"/>
    <property type="project" value="TreeGrafter"/>
</dbReference>
<sequence length="570" mass="60118">MAVEATGDFMSYLAHGSLIHVSEPRTGEPQAGDLDAGVGPAHQDRQLRKIWESSDLTAGDFADAVAAFYCLPRVGLAELMAAAPLVSAFSPRFLREVAALPHRAAGGAACLAVGDPTDASVVQAAEIVLGEKVALAVASFEDIATVLAERLGADEAQAAAAAGPGDARAADDIDSLRDLASGAPVVRAVNDLLEKAVELRASDIHVGPFRGSMEVRMRIDGLLRPVAAPADVLPQAVISRIKILAGLDIAERRLPQDGAARLGLGRGEIDVRVAIMPTQHGEAAVIRLLPRDRGLLTVDRLGLSPGDAETLARLLALPHGMIVVTGPTGSGKTTTLATLLSILNDPSRKILTIEDPVEYEIRGIYQSQVRPAIGLTFATALRAFLRHDPDVIMVGEVRDPETAHIAVHAALTGHLVLTTLHTDTAAASVPRLLDLGVEGFLLKSTLRAVIAQRLVRQLCDRCKRPHTLRARDIEDDPRYAALGLEAGETVHEPAGCERCGGSGYRGRVGVFEILTLSDTLREMIDRHAGASVLDRAAIAGGMTTMLDDGIAKCRAGITSAAEVLRVTTVR</sequence>
<keyword evidence="6" id="KW-1185">Reference proteome</keyword>
<dbReference type="SUPFAM" id="SSF160246">
    <property type="entry name" value="EspE N-terminal domain-like"/>
    <property type="match status" value="1"/>
</dbReference>
<keyword evidence="3" id="KW-0067">ATP-binding</keyword>
<dbReference type="KEGG" id="xdi:EZH22_24100"/>
<evidence type="ECO:0000259" key="4">
    <source>
        <dbReference type="PROSITE" id="PS00662"/>
    </source>
</evidence>
<dbReference type="InterPro" id="IPR001482">
    <property type="entry name" value="T2SS/T4SS_dom"/>
</dbReference>
<organism evidence="5 6">
    <name type="scientific">Xanthobacter dioxanivorans</name>
    <dbReference type="NCBI Taxonomy" id="2528964"/>
    <lineage>
        <taxon>Bacteria</taxon>
        <taxon>Pseudomonadati</taxon>
        <taxon>Pseudomonadota</taxon>
        <taxon>Alphaproteobacteria</taxon>
        <taxon>Hyphomicrobiales</taxon>
        <taxon>Xanthobacteraceae</taxon>
        <taxon>Xanthobacter</taxon>
    </lineage>
</organism>
<protein>
    <submittedName>
        <fullName evidence="5">Type II/IV secretion system protein</fullName>
    </submittedName>
</protein>
<dbReference type="InterPro" id="IPR003593">
    <property type="entry name" value="AAA+_ATPase"/>
</dbReference>
<dbReference type="AlphaFoldDB" id="A0A974PMR0"/>
<dbReference type="PANTHER" id="PTHR30258:SF2">
    <property type="entry name" value="COMG OPERON PROTEIN 1"/>
    <property type="match status" value="1"/>
</dbReference>
<dbReference type="Pfam" id="PF05157">
    <property type="entry name" value="MshEN"/>
    <property type="match status" value="1"/>
</dbReference>
<evidence type="ECO:0000256" key="2">
    <source>
        <dbReference type="ARBA" id="ARBA00022741"/>
    </source>
</evidence>
<feature type="domain" description="Bacterial type II secretion system protein E" evidence="4">
    <location>
        <begin position="385"/>
        <end position="399"/>
    </location>
</feature>
<comment type="similarity">
    <text evidence="1">Belongs to the GSP E family.</text>
</comment>
<gene>
    <name evidence="5" type="ORF">EZH22_24100</name>
</gene>
<dbReference type="RefSeq" id="WP_203192919.1">
    <property type="nucleotide sequence ID" value="NZ_CP063362.1"/>
</dbReference>
<dbReference type="PROSITE" id="PS00662">
    <property type="entry name" value="T2SP_E"/>
    <property type="match status" value="1"/>
</dbReference>
<dbReference type="GO" id="GO:0005524">
    <property type="term" value="F:ATP binding"/>
    <property type="evidence" value="ECO:0007669"/>
    <property type="project" value="UniProtKB-KW"/>
</dbReference>
<dbReference type="EMBL" id="CP063362">
    <property type="protein sequence ID" value="QRG06046.1"/>
    <property type="molecule type" value="Genomic_DNA"/>
</dbReference>
<name>A0A974PMR0_9HYPH</name>
<dbReference type="SUPFAM" id="SSF52540">
    <property type="entry name" value="P-loop containing nucleoside triphosphate hydrolases"/>
    <property type="match status" value="1"/>
</dbReference>
<dbReference type="GO" id="GO:0005886">
    <property type="term" value="C:plasma membrane"/>
    <property type="evidence" value="ECO:0007669"/>
    <property type="project" value="TreeGrafter"/>
</dbReference>